<keyword evidence="6" id="KW-0808">Transferase</keyword>
<evidence type="ECO:0000256" key="11">
    <source>
        <dbReference type="SAM" id="Phobius"/>
    </source>
</evidence>
<dbReference type="InterPro" id="IPR003594">
    <property type="entry name" value="HATPase_dom"/>
</dbReference>
<reference evidence="14" key="1">
    <citation type="submission" date="2017-04" db="EMBL/GenBank/DDBJ databases">
        <authorList>
            <person name="Varghese N."/>
            <person name="Submissions S."/>
        </authorList>
    </citation>
    <scope>NUCLEOTIDE SEQUENCE [LARGE SCALE GENOMIC DNA]</scope>
    <source>
        <strain evidence="14">DSM 4125</strain>
    </source>
</reference>
<dbReference type="RefSeq" id="WP_085515226.1">
    <property type="nucleotide sequence ID" value="NZ_FXAW01000001.1"/>
</dbReference>
<dbReference type="GO" id="GO:0000155">
    <property type="term" value="F:phosphorelay sensor kinase activity"/>
    <property type="evidence" value="ECO:0007669"/>
    <property type="project" value="InterPro"/>
</dbReference>
<dbReference type="SUPFAM" id="SSF55874">
    <property type="entry name" value="ATPase domain of HSP90 chaperone/DNA topoisomerase II/histidine kinase"/>
    <property type="match status" value="1"/>
</dbReference>
<gene>
    <name evidence="13" type="ORF">SAMN05661096_00205</name>
</gene>
<dbReference type="InterPro" id="IPR005467">
    <property type="entry name" value="His_kinase_dom"/>
</dbReference>
<evidence type="ECO:0000256" key="3">
    <source>
        <dbReference type="ARBA" id="ARBA00012438"/>
    </source>
</evidence>
<dbReference type="Gene3D" id="1.25.40.10">
    <property type="entry name" value="Tetratricopeptide repeat domain"/>
    <property type="match status" value="2"/>
</dbReference>
<evidence type="ECO:0000313" key="14">
    <source>
        <dbReference type="Proteomes" id="UP000193804"/>
    </source>
</evidence>
<keyword evidence="5" id="KW-0597">Phosphoprotein</keyword>
<evidence type="ECO:0000256" key="4">
    <source>
        <dbReference type="ARBA" id="ARBA00022475"/>
    </source>
</evidence>
<proteinExistence type="predicted"/>
<evidence type="ECO:0000256" key="5">
    <source>
        <dbReference type="ARBA" id="ARBA00022553"/>
    </source>
</evidence>
<comment type="catalytic activity">
    <reaction evidence="1">
        <text>ATP + protein L-histidine = ADP + protein N-phospho-L-histidine.</text>
        <dbReference type="EC" id="2.7.13.3"/>
    </reaction>
</comment>
<dbReference type="PANTHER" id="PTHR45453:SF2">
    <property type="entry name" value="HISTIDINE KINASE"/>
    <property type="match status" value="1"/>
</dbReference>
<dbReference type="SUPFAM" id="SSF48452">
    <property type="entry name" value="TPR-like"/>
    <property type="match status" value="2"/>
</dbReference>
<keyword evidence="9 11" id="KW-1133">Transmembrane helix</keyword>
<dbReference type="STRING" id="1028.SAMN05661096_00205"/>
<dbReference type="InterPro" id="IPR019734">
    <property type="entry name" value="TPR_rpt"/>
</dbReference>
<evidence type="ECO:0000256" key="9">
    <source>
        <dbReference type="ARBA" id="ARBA00022989"/>
    </source>
</evidence>
<dbReference type="PANTHER" id="PTHR45453">
    <property type="entry name" value="PHOSPHATE REGULON SENSOR PROTEIN PHOR"/>
    <property type="match status" value="1"/>
</dbReference>
<feature type="domain" description="Histidine kinase" evidence="12">
    <location>
        <begin position="403"/>
        <end position="618"/>
    </location>
</feature>
<sequence length="621" mass="71043">MKLACSILLISCLHLNFDSDARQLTNYQDSTVQALNKLRYNYPDSALAFVEAEIKNTTDLKTRYYTELLFTKSAIQYIQSNYLASRNSYKELHDISKEIGSDLGIARALNGRGLIYLGRELYEEALIEFIKSLEVNRSINNQKNVTVNLLNIGICYQELGKLDQAYHSYQASLKSSIQYDWKTYTLMNMNRLGVLFLEKDQLDSAEYYLTGVKNQKPNNWEKSYNLSGLTELHIKKSNYKKAVQYGLQSFELAKKIGAKWDVAEVALKLSDAYEQLNALDYALKYHKLHKAYSDSLLNEEMNREINWAELQVTKAENEQLIVQKDLLSSVRDRNQLIIALLSTIVISLVFLALLYRRHIKQKDKYNQNLGSINKQLAEKKILIEKQNKDLLQINNTKNRLFSILSHDLRSPINSLKQLLDVRNNISEDDIKKYMDRLQHEVGKVNEQVNSLLNWANTQMDGFKTSPKTVQLDHIVTQNLNSLTYIAQEKGVTLQHNPLESLINIDPGQLNIIITNLLGNSIKYTSDGDSIEISYSQNEKFILLHIKDSGIGMDEATLQNLKGELNERSFSRKGTGMETGTGLGMLLVKQFLTFNNSSITIESEENKGTLFVLTFPKAKEDH</sequence>
<evidence type="ECO:0000256" key="8">
    <source>
        <dbReference type="ARBA" id="ARBA00022777"/>
    </source>
</evidence>
<accession>A0A1X7I5T7</accession>
<dbReference type="GO" id="GO:0004721">
    <property type="term" value="F:phosphoprotein phosphatase activity"/>
    <property type="evidence" value="ECO:0007669"/>
    <property type="project" value="TreeGrafter"/>
</dbReference>
<dbReference type="EMBL" id="FXAW01000001">
    <property type="protein sequence ID" value="SMG09383.1"/>
    <property type="molecule type" value="Genomic_DNA"/>
</dbReference>
<dbReference type="InterPro" id="IPR036890">
    <property type="entry name" value="HATPase_C_sf"/>
</dbReference>
<keyword evidence="7 11" id="KW-0812">Transmembrane</keyword>
<dbReference type="Pfam" id="PF02518">
    <property type="entry name" value="HATPase_c"/>
    <property type="match status" value="1"/>
</dbReference>
<dbReference type="PRINTS" id="PR00344">
    <property type="entry name" value="BCTRLSENSOR"/>
</dbReference>
<dbReference type="SMART" id="SM00387">
    <property type="entry name" value="HATPase_c"/>
    <property type="match status" value="1"/>
</dbReference>
<dbReference type="PROSITE" id="PS50109">
    <property type="entry name" value="HIS_KIN"/>
    <property type="match status" value="1"/>
</dbReference>
<dbReference type="EC" id="2.7.13.3" evidence="3"/>
<keyword evidence="8 13" id="KW-0418">Kinase</keyword>
<dbReference type="InterPro" id="IPR003661">
    <property type="entry name" value="HisK_dim/P_dom"/>
</dbReference>
<dbReference type="InterPro" id="IPR050351">
    <property type="entry name" value="BphY/WalK/GraS-like"/>
</dbReference>
<dbReference type="GO" id="GO:0005886">
    <property type="term" value="C:plasma membrane"/>
    <property type="evidence" value="ECO:0007669"/>
    <property type="project" value="UniProtKB-SubCell"/>
</dbReference>
<dbReference type="Gene3D" id="3.30.565.10">
    <property type="entry name" value="Histidine kinase-like ATPase, C-terminal domain"/>
    <property type="match status" value="1"/>
</dbReference>
<evidence type="ECO:0000313" key="13">
    <source>
        <dbReference type="EMBL" id="SMG09383.1"/>
    </source>
</evidence>
<protein>
    <recommendedName>
        <fullName evidence="3">histidine kinase</fullName>
        <ecNumber evidence="3">2.7.13.3</ecNumber>
    </recommendedName>
</protein>
<dbReference type="InterPro" id="IPR036097">
    <property type="entry name" value="HisK_dim/P_sf"/>
</dbReference>
<evidence type="ECO:0000256" key="7">
    <source>
        <dbReference type="ARBA" id="ARBA00022692"/>
    </source>
</evidence>
<dbReference type="AlphaFoldDB" id="A0A1X7I5T7"/>
<evidence type="ECO:0000256" key="2">
    <source>
        <dbReference type="ARBA" id="ARBA00004651"/>
    </source>
</evidence>
<evidence type="ECO:0000256" key="6">
    <source>
        <dbReference type="ARBA" id="ARBA00022679"/>
    </source>
</evidence>
<organism evidence="13 14">
    <name type="scientific">Marivirga sericea</name>
    <dbReference type="NCBI Taxonomy" id="1028"/>
    <lineage>
        <taxon>Bacteria</taxon>
        <taxon>Pseudomonadati</taxon>
        <taxon>Bacteroidota</taxon>
        <taxon>Cytophagia</taxon>
        <taxon>Cytophagales</taxon>
        <taxon>Marivirgaceae</taxon>
        <taxon>Marivirga</taxon>
    </lineage>
</organism>
<dbReference type="SMART" id="SM00028">
    <property type="entry name" value="TPR"/>
    <property type="match status" value="2"/>
</dbReference>
<keyword evidence="14" id="KW-1185">Reference proteome</keyword>
<dbReference type="InterPro" id="IPR011990">
    <property type="entry name" value="TPR-like_helical_dom_sf"/>
</dbReference>
<evidence type="ECO:0000256" key="10">
    <source>
        <dbReference type="ARBA" id="ARBA00023136"/>
    </source>
</evidence>
<dbReference type="CDD" id="cd00082">
    <property type="entry name" value="HisKA"/>
    <property type="match status" value="1"/>
</dbReference>
<dbReference type="InterPro" id="IPR004358">
    <property type="entry name" value="Sig_transdc_His_kin-like_C"/>
</dbReference>
<keyword evidence="4" id="KW-1003">Cell membrane</keyword>
<evidence type="ECO:0000259" key="12">
    <source>
        <dbReference type="PROSITE" id="PS50109"/>
    </source>
</evidence>
<dbReference type="SUPFAM" id="SSF47384">
    <property type="entry name" value="Homodimeric domain of signal transducing histidine kinase"/>
    <property type="match status" value="1"/>
</dbReference>
<dbReference type="Proteomes" id="UP000193804">
    <property type="component" value="Unassembled WGS sequence"/>
</dbReference>
<keyword evidence="10 11" id="KW-0472">Membrane</keyword>
<dbReference type="SMART" id="SM00388">
    <property type="entry name" value="HisKA"/>
    <property type="match status" value="1"/>
</dbReference>
<evidence type="ECO:0000256" key="1">
    <source>
        <dbReference type="ARBA" id="ARBA00000085"/>
    </source>
</evidence>
<dbReference type="GO" id="GO:0016036">
    <property type="term" value="P:cellular response to phosphate starvation"/>
    <property type="evidence" value="ECO:0007669"/>
    <property type="project" value="TreeGrafter"/>
</dbReference>
<comment type="subcellular location">
    <subcellularLocation>
        <location evidence="2">Cell membrane</location>
        <topology evidence="2">Multi-pass membrane protein</topology>
    </subcellularLocation>
</comment>
<feature type="transmembrane region" description="Helical" evidence="11">
    <location>
        <begin position="336"/>
        <end position="355"/>
    </location>
</feature>
<dbReference type="Gene3D" id="1.10.287.130">
    <property type="match status" value="1"/>
</dbReference>
<dbReference type="Pfam" id="PF00512">
    <property type="entry name" value="HisKA"/>
    <property type="match status" value="1"/>
</dbReference>
<name>A0A1X7I5T7_9BACT</name>
<dbReference type="OrthoDB" id="1269247at2"/>